<reference evidence="3" key="1">
    <citation type="journal article" date="2017" name="Nucleic Acids Res.">
        <title>Proteogenomics produces comprehensive and highly accurate protein-coding gene annotation in a complete genome assembly of Malassezia sympodialis.</title>
        <authorList>
            <person name="Zhu Y."/>
            <person name="Engstroem P.G."/>
            <person name="Tellgren-Roth C."/>
            <person name="Baudo C.D."/>
            <person name="Kennell J.C."/>
            <person name="Sun S."/>
            <person name="Billmyre R.B."/>
            <person name="Schroeder M.S."/>
            <person name="Andersson A."/>
            <person name="Holm T."/>
            <person name="Sigurgeirsson B."/>
            <person name="Wu G."/>
            <person name="Sankaranarayanan S.R."/>
            <person name="Siddharthan R."/>
            <person name="Sanyal K."/>
            <person name="Lundeberg J."/>
            <person name="Nystedt B."/>
            <person name="Boekhout T."/>
            <person name="Dawson T.L. Jr."/>
            <person name="Heitman J."/>
            <person name="Scheynius A."/>
            <person name="Lehtioe J."/>
        </authorList>
    </citation>
    <scope>NUCLEOTIDE SEQUENCE [LARGE SCALE GENOMIC DNA]</scope>
    <source>
        <strain evidence="3">ATCC 42132</strain>
    </source>
</reference>
<dbReference type="AlphaFoldDB" id="M5E7F9"/>
<dbReference type="EMBL" id="LT671826">
    <property type="protein sequence ID" value="SHO79436.1"/>
    <property type="molecule type" value="Genomic_DNA"/>
</dbReference>
<protein>
    <submittedName>
        <fullName evidence="2">Uncharacterized protein</fullName>
    </submittedName>
</protein>
<keyword evidence="3" id="KW-1185">Reference proteome</keyword>
<dbReference type="OMA" id="FGREQED"/>
<proteinExistence type="predicted"/>
<dbReference type="Proteomes" id="UP000186303">
    <property type="component" value="Chromosome 6"/>
</dbReference>
<organism evidence="2 3">
    <name type="scientific">Malassezia sympodialis (strain ATCC 42132)</name>
    <name type="common">Atopic eczema-associated yeast</name>
    <dbReference type="NCBI Taxonomy" id="1230383"/>
    <lineage>
        <taxon>Eukaryota</taxon>
        <taxon>Fungi</taxon>
        <taxon>Dikarya</taxon>
        <taxon>Basidiomycota</taxon>
        <taxon>Ustilaginomycotina</taxon>
        <taxon>Malasseziomycetes</taxon>
        <taxon>Malasseziales</taxon>
        <taxon>Malasseziaceae</taxon>
        <taxon>Malassezia</taxon>
    </lineage>
</organism>
<feature type="compositionally biased region" description="Polar residues" evidence="1">
    <location>
        <begin position="216"/>
        <end position="225"/>
    </location>
</feature>
<dbReference type="KEGG" id="msym:MSY001_1313"/>
<accession>M5E7F9</accession>
<feature type="region of interest" description="Disordered" evidence="1">
    <location>
        <begin position="186"/>
        <end position="225"/>
    </location>
</feature>
<evidence type="ECO:0000313" key="2">
    <source>
        <dbReference type="EMBL" id="SHO79436.1"/>
    </source>
</evidence>
<evidence type="ECO:0000256" key="1">
    <source>
        <dbReference type="SAM" id="MobiDB-lite"/>
    </source>
</evidence>
<gene>
    <name evidence="2" type="ORF">MSYG_3785</name>
</gene>
<evidence type="ECO:0000313" key="3">
    <source>
        <dbReference type="Proteomes" id="UP000186303"/>
    </source>
</evidence>
<dbReference type="OrthoDB" id="5321006at2759"/>
<dbReference type="RefSeq" id="XP_018739904.1">
    <property type="nucleotide sequence ID" value="XM_018883113.1"/>
</dbReference>
<name>M5E7F9_MALS4</name>
<feature type="region of interest" description="Disordered" evidence="1">
    <location>
        <begin position="1"/>
        <end position="24"/>
    </location>
</feature>
<dbReference type="VEuPathDB" id="FungiDB:MSYG_3785"/>
<dbReference type="InterPro" id="IPR046464">
    <property type="entry name" value="SWI-SNF_Ssr4_C"/>
</dbReference>
<dbReference type="HOGENOM" id="CLU_1230164_0_0_1"/>
<sequence length="225" mass="25219">MHTAPVRGRKRKTQHPFAWDPSNEVRANMPRASGMLGVSAPIVKRPYANIIYGREQDEDVADALVDPLDVVVPRDLAAARYALYHEWMDKLLGPTRLDQMTAPAPVYNANDRKKLQSEILSLQDEIETTKAVHAEKLKAFQAPLDDTNEETETEPWAQAPSAGRVIGIGYVPADMPVEVVAQLEAQAKRRHEREAQQHPPSKSAEEIQAMIDKVNQRYQETPTVP</sequence>
<dbReference type="Pfam" id="PF20497">
    <property type="entry name" value="SWI-SNF_Ssr4_C"/>
    <property type="match status" value="1"/>
</dbReference>